<feature type="chain" id="PRO_5046105838" evidence="1">
    <location>
        <begin position="26"/>
        <end position="457"/>
    </location>
</feature>
<evidence type="ECO:0000313" key="3">
    <source>
        <dbReference type="Proteomes" id="UP001390339"/>
    </source>
</evidence>
<dbReference type="Gene3D" id="3.40.390.10">
    <property type="entry name" value="Collagenase (Catalytic Domain)"/>
    <property type="match status" value="1"/>
</dbReference>
<reference evidence="2 3" key="1">
    <citation type="journal article" date="2024" name="IMA Fungus">
        <title>Apiospora arundinis, a panoply of carbohydrate-active enzymes and secondary metabolites.</title>
        <authorList>
            <person name="Sorensen T."/>
            <person name="Petersen C."/>
            <person name="Muurmann A.T."/>
            <person name="Christiansen J.V."/>
            <person name="Brundto M.L."/>
            <person name="Overgaard C.K."/>
            <person name="Boysen A.T."/>
            <person name="Wollenberg R.D."/>
            <person name="Larsen T.O."/>
            <person name="Sorensen J.L."/>
            <person name="Nielsen K.L."/>
            <person name="Sondergaard T.E."/>
        </authorList>
    </citation>
    <scope>NUCLEOTIDE SEQUENCE [LARGE SCALE GENOMIC DNA]</scope>
    <source>
        <strain evidence="2 3">AAU 773</strain>
    </source>
</reference>
<protein>
    <submittedName>
        <fullName evidence="2">SGNH hydrolase</fullName>
    </submittedName>
</protein>
<dbReference type="InterPro" id="IPR024079">
    <property type="entry name" value="MetalloPept_cat_dom_sf"/>
</dbReference>
<feature type="signal peptide" evidence="1">
    <location>
        <begin position="1"/>
        <end position="25"/>
    </location>
</feature>
<sequence length="457" mass="50884">MAPPCLLASLVTGLFFLSSPTLIGANAGRIHPRDVSTSDISNAGGISLLQDRDSDPKGTPFKGFDGCSDSKKNDIIRAWWDVVDLARIPESVNFDKPGTLETRFFGGDIQHRNDAKQQIHTVFKNIMDLYTSKTTGKIRIACKDIHQDHRADNKQTTCNNKVPGRKPLKIGGYAFSYGPEHDQGTIVLCPPFFAPGQESLPDKLKSLRNNKNEQKDGRLMTGKFKTLLHELTHLPSIEGQRDGKVVIIDQLFNPKMLIPDAAYGLYMVERLAFSEKQRARTHLNADTYAWYASEKYFEALFGTPDAYKEPRNDPPPAQNKPTKAVNIILEHSRHGVPTDKDFYDRMEWLLFSVPYGTGSRCKTDQNPVRAPADKKITQLIKADFPHGTFAIKTQDGDCEYKNDGKGNAGALWCGGKAHGCRAHEDLKKGREADHQCGDLGKKIKGSVEQRAGVVCEW</sequence>
<gene>
    <name evidence="2" type="ORF">PGQ11_011056</name>
</gene>
<proteinExistence type="predicted"/>
<keyword evidence="2" id="KW-0378">Hydrolase</keyword>
<dbReference type="Proteomes" id="UP001390339">
    <property type="component" value="Unassembled WGS sequence"/>
</dbReference>
<comment type="caution">
    <text evidence="2">The sequence shown here is derived from an EMBL/GenBank/DDBJ whole genome shotgun (WGS) entry which is preliminary data.</text>
</comment>
<keyword evidence="3" id="KW-1185">Reference proteome</keyword>
<evidence type="ECO:0000256" key="1">
    <source>
        <dbReference type="SAM" id="SignalP"/>
    </source>
</evidence>
<name>A0ABR2HYG0_9PEZI</name>
<accession>A0ABR2HYG0</accession>
<keyword evidence="1" id="KW-0732">Signal</keyword>
<evidence type="ECO:0000313" key="2">
    <source>
        <dbReference type="EMBL" id="KAK8855144.1"/>
    </source>
</evidence>
<dbReference type="SUPFAM" id="SSF55486">
    <property type="entry name" value="Metalloproteases ('zincins'), catalytic domain"/>
    <property type="match status" value="1"/>
</dbReference>
<dbReference type="EMBL" id="JAPCWZ010000007">
    <property type="protein sequence ID" value="KAK8855144.1"/>
    <property type="molecule type" value="Genomic_DNA"/>
</dbReference>
<dbReference type="GO" id="GO:0016787">
    <property type="term" value="F:hydrolase activity"/>
    <property type="evidence" value="ECO:0007669"/>
    <property type="project" value="UniProtKB-KW"/>
</dbReference>
<organism evidence="2 3">
    <name type="scientific">Apiospora arundinis</name>
    <dbReference type="NCBI Taxonomy" id="335852"/>
    <lineage>
        <taxon>Eukaryota</taxon>
        <taxon>Fungi</taxon>
        <taxon>Dikarya</taxon>
        <taxon>Ascomycota</taxon>
        <taxon>Pezizomycotina</taxon>
        <taxon>Sordariomycetes</taxon>
        <taxon>Xylariomycetidae</taxon>
        <taxon>Amphisphaeriales</taxon>
        <taxon>Apiosporaceae</taxon>
        <taxon>Apiospora</taxon>
    </lineage>
</organism>